<evidence type="ECO:0000313" key="7">
    <source>
        <dbReference type="Proteomes" id="UP001595859"/>
    </source>
</evidence>
<dbReference type="Pfam" id="PF13535">
    <property type="entry name" value="ATP-grasp_4"/>
    <property type="match status" value="1"/>
</dbReference>
<dbReference type="SUPFAM" id="SSF56059">
    <property type="entry name" value="Glutathione synthetase ATP-binding domain-like"/>
    <property type="match status" value="1"/>
</dbReference>
<keyword evidence="3 4" id="KW-0067">ATP-binding</keyword>
<reference evidence="7" key="1">
    <citation type="journal article" date="2019" name="Int. J. Syst. Evol. Microbiol.">
        <title>The Global Catalogue of Microorganisms (GCM) 10K type strain sequencing project: providing services to taxonomists for standard genome sequencing and annotation.</title>
        <authorList>
            <consortium name="The Broad Institute Genomics Platform"/>
            <consortium name="The Broad Institute Genome Sequencing Center for Infectious Disease"/>
            <person name="Wu L."/>
            <person name="Ma J."/>
        </authorList>
    </citation>
    <scope>NUCLEOTIDE SEQUENCE [LARGE SCALE GENOMIC DNA]</scope>
    <source>
        <strain evidence="7">ZS-22-S1</strain>
    </source>
</reference>
<sequence length="434" mass="47596">MLSDDNHVVRACADLDVDLTVVYGPAQKDFGLSELPADPPPVFVEDSVSVESVLLGLYRAGIDPSGFDAVYSTHEDGVVVAAALAKVFGVRSIAPPEVAALFRDKSLAKAKLHAAGIDAARFVVIEDLCDLPDDFELPFSPAVLKPVAGGATWHASIIRSRADLRAAVERVRQKRSDRAYILEEFVSGQEWLANGVVFGGELQFLCVSSYHKSCLTTLSEKEWLRTFVFDPVEDAEVYERVTPFVENALRTLGLRDGVFHMEVFDDTEGDRLVFGECAARRGGVFVEEEIAYKFGVSLAEAAVQCALGERPVIKPEVRPGHVGTVYLPYTPGVLVARPSAEELVALPDVQWAMVEWPVGLPMFQARSTIMKIGQAMVTADSREELFRRGDEVVTWFADRTLVAPFDSTARDLREWYANAPAGGTERHSVWAAHP</sequence>
<dbReference type="InterPro" id="IPR013815">
    <property type="entry name" value="ATP_grasp_subdomain_1"/>
</dbReference>
<dbReference type="RefSeq" id="WP_378058067.1">
    <property type="nucleotide sequence ID" value="NZ_JBHSIS010000009.1"/>
</dbReference>
<keyword evidence="2 4" id="KW-0547">Nucleotide-binding</keyword>
<proteinExistence type="predicted"/>
<dbReference type="PANTHER" id="PTHR43585">
    <property type="entry name" value="FUMIPYRROLE BIOSYNTHESIS PROTEIN C"/>
    <property type="match status" value="1"/>
</dbReference>
<dbReference type="Proteomes" id="UP001595859">
    <property type="component" value="Unassembled WGS sequence"/>
</dbReference>
<evidence type="ECO:0000256" key="1">
    <source>
        <dbReference type="ARBA" id="ARBA00022598"/>
    </source>
</evidence>
<evidence type="ECO:0000256" key="3">
    <source>
        <dbReference type="ARBA" id="ARBA00022840"/>
    </source>
</evidence>
<dbReference type="InterPro" id="IPR011761">
    <property type="entry name" value="ATP-grasp"/>
</dbReference>
<dbReference type="PANTHER" id="PTHR43585:SF2">
    <property type="entry name" value="ATP-GRASP ENZYME FSQD"/>
    <property type="match status" value="1"/>
</dbReference>
<dbReference type="Gene3D" id="3.30.1490.20">
    <property type="entry name" value="ATP-grasp fold, A domain"/>
    <property type="match status" value="1"/>
</dbReference>
<dbReference type="InterPro" id="IPR052032">
    <property type="entry name" value="ATP-dep_AA_Ligase"/>
</dbReference>
<dbReference type="EMBL" id="JBHSIS010000009">
    <property type="protein sequence ID" value="MFC4856105.1"/>
    <property type="molecule type" value="Genomic_DNA"/>
</dbReference>
<dbReference type="PROSITE" id="PS50975">
    <property type="entry name" value="ATP_GRASP"/>
    <property type="match status" value="1"/>
</dbReference>
<protein>
    <submittedName>
        <fullName evidence="6">Acetyl-CoA carboxylase biotin carboxylase subunit family protein</fullName>
    </submittedName>
</protein>
<evidence type="ECO:0000256" key="4">
    <source>
        <dbReference type="PROSITE-ProRule" id="PRU00409"/>
    </source>
</evidence>
<accession>A0ABV9S7B8</accession>
<dbReference type="Gene3D" id="3.40.50.20">
    <property type="match status" value="1"/>
</dbReference>
<gene>
    <name evidence="6" type="ORF">ACFPCV_21595</name>
</gene>
<dbReference type="Gene3D" id="3.30.470.20">
    <property type="entry name" value="ATP-grasp fold, B domain"/>
    <property type="match status" value="1"/>
</dbReference>
<organism evidence="6 7">
    <name type="scientific">Actinophytocola glycyrrhizae</name>
    <dbReference type="NCBI Taxonomy" id="2044873"/>
    <lineage>
        <taxon>Bacteria</taxon>
        <taxon>Bacillati</taxon>
        <taxon>Actinomycetota</taxon>
        <taxon>Actinomycetes</taxon>
        <taxon>Pseudonocardiales</taxon>
        <taxon>Pseudonocardiaceae</taxon>
    </lineage>
</organism>
<keyword evidence="1" id="KW-0436">Ligase</keyword>
<feature type="domain" description="ATP-grasp" evidence="5">
    <location>
        <begin position="109"/>
        <end position="307"/>
    </location>
</feature>
<keyword evidence="7" id="KW-1185">Reference proteome</keyword>
<evidence type="ECO:0000259" key="5">
    <source>
        <dbReference type="PROSITE" id="PS50975"/>
    </source>
</evidence>
<evidence type="ECO:0000313" key="6">
    <source>
        <dbReference type="EMBL" id="MFC4856105.1"/>
    </source>
</evidence>
<evidence type="ECO:0000256" key="2">
    <source>
        <dbReference type="ARBA" id="ARBA00022741"/>
    </source>
</evidence>
<name>A0ABV9S7B8_9PSEU</name>
<comment type="caution">
    <text evidence="6">The sequence shown here is derived from an EMBL/GenBank/DDBJ whole genome shotgun (WGS) entry which is preliminary data.</text>
</comment>